<proteinExistence type="predicted"/>
<dbReference type="GO" id="GO:0003723">
    <property type="term" value="F:RNA binding"/>
    <property type="evidence" value="ECO:0007669"/>
    <property type="project" value="UniProtKB-UniRule"/>
</dbReference>
<feature type="compositionally biased region" description="Basic and acidic residues" evidence="2">
    <location>
        <begin position="1"/>
        <end position="12"/>
    </location>
</feature>
<dbReference type="AlphaFoldDB" id="A0AAW0GBX9"/>
<evidence type="ECO:0000313" key="5">
    <source>
        <dbReference type="Proteomes" id="UP001385951"/>
    </source>
</evidence>
<comment type="caution">
    <text evidence="4">The sequence shown here is derived from an EMBL/GenBank/DDBJ whole genome shotgun (WGS) entry which is preliminary data.</text>
</comment>
<dbReference type="Proteomes" id="UP001385951">
    <property type="component" value="Unassembled WGS sequence"/>
</dbReference>
<dbReference type="InterPro" id="IPR004114">
    <property type="entry name" value="THUMP_dom"/>
</dbReference>
<evidence type="ECO:0000313" key="4">
    <source>
        <dbReference type="EMBL" id="KAK7690855.1"/>
    </source>
</evidence>
<dbReference type="SUPFAM" id="SSF143437">
    <property type="entry name" value="THUMP domain-like"/>
    <property type="match status" value="1"/>
</dbReference>
<protein>
    <recommendedName>
        <fullName evidence="3">THUMP domain-containing protein</fullName>
    </recommendedName>
</protein>
<dbReference type="SMART" id="SM00981">
    <property type="entry name" value="THUMP"/>
    <property type="match status" value="1"/>
</dbReference>
<gene>
    <name evidence="4" type="ORF">QCA50_005957</name>
</gene>
<dbReference type="InterPro" id="IPR040183">
    <property type="entry name" value="THUMPD1-like"/>
</dbReference>
<organism evidence="4 5">
    <name type="scientific">Cerrena zonata</name>
    <dbReference type="NCBI Taxonomy" id="2478898"/>
    <lineage>
        <taxon>Eukaryota</taxon>
        <taxon>Fungi</taxon>
        <taxon>Dikarya</taxon>
        <taxon>Basidiomycota</taxon>
        <taxon>Agaricomycotina</taxon>
        <taxon>Agaricomycetes</taxon>
        <taxon>Polyporales</taxon>
        <taxon>Cerrenaceae</taxon>
        <taxon>Cerrena</taxon>
    </lineage>
</organism>
<dbReference type="PANTHER" id="PTHR13452">
    <property type="entry name" value="THUMP DOMAIN CONTAINING PROTEIN 1-RELATED"/>
    <property type="match status" value="1"/>
</dbReference>
<dbReference type="EMBL" id="JASBNA010000006">
    <property type="protein sequence ID" value="KAK7690855.1"/>
    <property type="molecule type" value="Genomic_DNA"/>
</dbReference>
<dbReference type="FunFam" id="3.30.2300.10:FF:000001">
    <property type="entry name" value="THUMP domain-containing protein 1"/>
    <property type="match status" value="1"/>
</dbReference>
<keyword evidence="1" id="KW-0694">RNA-binding</keyword>
<evidence type="ECO:0000256" key="1">
    <source>
        <dbReference type="PROSITE-ProRule" id="PRU00529"/>
    </source>
</evidence>
<evidence type="ECO:0000256" key="2">
    <source>
        <dbReference type="SAM" id="MobiDB-lite"/>
    </source>
</evidence>
<keyword evidence="5" id="KW-1185">Reference proteome</keyword>
<name>A0AAW0GBX9_9APHY</name>
<reference evidence="4 5" key="1">
    <citation type="submission" date="2022-09" db="EMBL/GenBank/DDBJ databases">
        <authorList>
            <person name="Palmer J.M."/>
        </authorList>
    </citation>
    <scope>NUCLEOTIDE SEQUENCE [LARGE SCALE GENOMIC DNA]</scope>
    <source>
        <strain evidence="4 5">DSM 7382</strain>
    </source>
</reference>
<dbReference type="CDD" id="cd11717">
    <property type="entry name" value="THUMP_THUMPD1_like"/>
    <property type="match status" value="1"/>
</dbReference>
<dbReference type="PANTHER" id="PTHR13452:SF10">
    <property type="entry name" value="THUMP DOMAIN-CONTAINING PROTEIN 1"/>
    <property type="match status" value="1"/>
</dbReference>
<evidence type="ECO:0000259" key="3">
    <source>
        <dbReference type="PROSITE" id="PS51165"/>
    </source>
</evidence>
<feature type="domain" description="THUMP" evidence="3">
    <location>
        <begin position="139"/>
        <end position="245"/>
    </location>
</feature>
<accession>A0AAW0GBX9</accession>
<feature type="region of interest" description="Disordered" evidence="2">
    <location>
        <begin position="64"/>
        <end position="88"/>
    </location>
</feature>
<dbReference type="Pfam" id="PF02926">
    <property type="entry name" value="THUMP"/>
    <property type="match status" value="1"/>
</dbReference>
<dbReference type="Gene3D" id="3.30.2300.10">
    <property type="entry name" value="THUMP superfamily"/>
    <property type="match status" value="1"/>
</dbReference>
<dbReference type="GO" id="GO:0006400">
    <property type="term" value="P:tRNA modification"/>
    <property type="evidence" value="ECO:0007669"/>
    <property type="project" value="InterPro"/>
</dbReference>
<feature type="region of interest" description="Disordered" evidence="2">
    <location>
        <begin position="1"/>
        <end position="32"/>
    </location>
</feature>
<dbReference type="PROSITE" id="PS51165">
    <property type="entry name" value="THUMP"/>
    <property type="match status" value="1"/>
</dbReference>
<sequence>MADKRKRDDRDKPRRRFRPDGTPVWGSQALNGPGVWVTCIKGKEKNTVGELYDVFESLAAELWPLDTSEPAETNNKEASEDEDEDGDIEKQIAKEVASMKRPKKEQRFANGHTNTPCVVFISCKPPVDPVQLVVKYVENVMETGVSQTRYTQRLTPVSAACPTNLPEIRSLCTRLLTPFLEEYTDKSFTYKIELRTRNHNSLSKEEIVQAVAKCVPGMHKVKLENPEVYILIEIFKSVCGVSIVKDYYRKHKFNVMEISNAKNEEIGFSTGEGTRLTEKE</sequence>